<dbReference type="Gene3D" id="2.10.50.10">
    <property type="entry name" value="Tumor Necrosis Factor Receptor, subunit A, domain 2"/>
    <property type="match status" value="1"/>
</dbReference>
<name>A0ABQ0FRR0_APOSI</name>
<evidence type="ECO:0000256" key="7">
    <source>
        <dbReference type="PROSITE-ProRule" id="PRU00206"/>
    </source>
</evidence>
<protein>
    <submittedName>
        <fullName evidence="10">Tumor necrosis factor receptor superfamily member 26</fullName>
    </submittedName>
</protein>
<evidence type="ECO:0000256" key="5">
    <source>
        <dbReference type="ARBA" id="ARBA00023170"/>
    </source>
</evidence>
<dbReference type="SUPFAM" id="SSF57586">
    <property type="entry name" value="TNF receptor-like"/>
    <property type="match status" value="1"/>
</dbReference>
<evidence type="ECO:0000256" key="6">
    <source>
        <dbReference type="ARBA" id="ARBA00023180"/>
    </source>
</evidence>
<keyword evidence="2" id="KW-0677">Repeat</keyword>
<keyword evidence="5 10" id="KW-0675">Receptor</keyword>
<dbReference type="InterPro" id="IPR001368">
    <property type="entry name" value="TNFR/NGFR_Cys_rich_reg"/>
</dbReference>
<feature type="domain" description="TNFR-Cys" evidence="9">
    <location>
        <begin position="40"/>
        <end position="96"/>
    </location>
</feature>
<evidence type="ECO:0000256" key="4">
    <source>
        <dbReference type="ARBA" id="ARBA00023157"/>
    </source>
</evidence>
<gene>
    <name evidence="10" type="ORF">APTSU1_001717600</name>
</gene>
<comment type="subcellular location">
    <subcellularLocation>
        <location evidence="1">Membrane</location>
    </subcellularLocation>
</comment>
<evidence type="ECO:0000313" key="11">
    <source>
        <dbReference type="Proteomes" id="UP001623349"/>
    </source>
</evidence>
<dbReference type="PROSITE" id="PS50050">
    <property type="entry name" value="TNFR_NGFR_2"/>
    <property type="match status" value="1"/>
</dbReference>
<dbReference type="Proteomes" id="UP001623349">
    <property type="component" value="Unassembled WGS sequence"/>
</dbReference>
<dbReference type="InterPro" id="IPR052491">
    <property type="entry name" value="TNFRSF10"/>
</dbReference>
<sequence>MITVQLVDWGPWPRTSSFRIWSTYLINPCQKNHGTSECAPCDSKHFLDHKNRESECFPCSVCRDDQEEVVTCSGTTDHCPDSKVIRKCNATTDTVCDTFDSKPALSDCPCFCFPKALNIVVIIAAIITIIAAVIMVINKIIYRYCKRDRSALNNDTGINSGSGNTSKSLLCSQDISSPLRKSLHHPPLSYEALESKQTASQKLTAFKEVEMSECGC</sequence>
<feature type="repeat" description="TNFR-Cys" evidence="7">
    <location>
        <begin position="40"/>
        <end position="96"/>
    </location>
</feature>
<evidence type="ECO:0000313" key="10">
    <source>
        <dbReference type="EMBL" id="GAB1301938.1"/>
    </source>
</evidence>
<keyword evidence="11" id="KW-1185">Reference proteome</keyword>
<evidence type="ECO:0000256" key="8">
    <source>
        <dbReference type="SAM" id="Phobius"/>
    </source>
</evidence>
<organism evidence="10 11">
    <name type="scientific">Apodemus speciosus</name>
    <name type="common">Large Japanese field mouse</name>
    <dbReference type="NCBI Taxonomy" id="105296"/>
    <lineage>
        <taxon>Eukaryota</taxon>
        <taxon>Metazoa</taxon>
        <taxon>Chordata</taxon>
        <taxon>Craniata</taxon>
        <taxon>Vertebrata</taxon>
        <taxon>Euteleostomi</taxon>
        <taxon>Mammalia</taxon>
        <taxon>Eutheria</taxon>
        <taxon>Euarchontoglires</taxon>
        <taxon>Glires</taxon>
        <taxon>Rodentia</taxon>
        <taxon>Myomorpha</taxon>
        <taxon>Muroidea</taxon>
        <taxon>Muridae</taxon>
        <taxon>Murinae</taxon>
        <taxon>Apodemus</taxon>
    </lineage>
</organism>
<feature type="disulfide bond" evidence="7">
    <location>
        <begin position="41"/>
        <end position="56"/>
    </location>
</feature>
<accession>A0ABQ0FRR0</accession>
<keyword evidence="3 8" id="KW-0472">Membrane</keyword>
<keyword evidence="8" id="KW-1133">Transmembrane helix</keyword>
<comment type="caution">
    <text evidence="10">The sequence shown here is derived from an EMBL/GenBank/DDBJ whole genome shotgun (WGS) entry which is preliminary data.</text>
</comment>
<evidence type="ECO:0000256" key="1">
    <source>
        <dbReference type="ARBA" id="ARBA00004370"/>
    </source>
</evidence>
<evidence type="ECO:0000256" key="3">
    <source>
        <dbReference type="ARBA" id="ARBA00023136"/>
    </source>
</evidence>
<comment type="caution">
    <text evidence="7">Lacks conserved residue(s) required for the propagation of feature annotation.</text>
</comment>
<reference evidence="10 11" key="1">
    <citation type="submission" date="2024-08" db="EMBL/GenBank/DDBJ databases">
        <title>The draft genome of Apodemus speciosus.</title>
        <authorList>
            <person name="Nabeshima K."/>
            <person name="Suzuki S."/>
            <person name="Onuma M."/>
        </authorList>
    </citation>
    <scope>NUCLEOTIDE SEQUENCE [LARGE SCALE GENOMIC DNA]</scope>
    <source>
        <strain evidence="10">IB14-021</strain>
    </source>
</reference>
<dbReference type="Pfam" id="PF00020">
    <property type="entry name" value="TNFR_c6"/>
    <property type="match status" value="1"/>
</dbReference>
<evidence type="ECO:0000256" key="2">
    <source>
        <dbReference type="ARBA" id="ARBA00022737"/>
    </source>
</evidence>
<dbReference type="PANTHER" id="PTHR46330:SF16">
    <property type="entry name" value="TUMOR NECROSIS FACTOR RECEPTOR SUPERFAMILY MEMBER 22"/>
    <property type="match status" value="1"/>
</dbReference>
<dbReference type="EMBL" id="BAAFST010000019">
    <property type="protein sequence ID" value="GAB1301938.1"/>
    <property type="molecule type" value="Genomic_DNA"/>
</dbReference>
<keyword evidence="8" id="KW-0812">Transmembrane</keyword>
<feature type="transmembrane region" description="Helical" evidence="8">
    <location>
        <begin position="116"/>
        <end position="137"/>
    </location>
</feature>
<evidence type="ECO:0000259" key="9">
    <source>
        <dbReference type="PROSITE" id="PS50050"/>
    </source>
</evidence>
<keyword evidence="4 7" id="KW-1015">Disulfide bond</keyword>
<dbReference type="PANTHER" id="PTHR46330">
    <property type="entry name" value="TUMOR NECROSIS FACTOR RECEPTOR SUPERFAMILY MEMBER 10B"/>
    <property type="match status" value="1"/>
</dbReference>
<proteinExistence type="predicted"/>
<keyword evidence="6" id="KW-0325">Glycoprotein</keyword>